<gene>
    <name evidence="1" type="ORF">GCM10025867_02410</name>
</gene>
<organism evidence="1 2">
    <name type="scientific">Frondihabitans sucicola</name>
    <dbReference type="NCBI Taxonomy" id="1268041"/>
    <lineage>
        <taxon>Bacteria</taxon>
        <taxon>Bacillati</taxon>
        <taxon>Actinomycetota</taxon>
        <taxon>Actinomycetes</taxon>
        <taxon>Micrococcales</taxon>
        <taxon>Microbacteriaceae</taxon>
        <taxon>Frondihabitans</taxon>
    </lineage>
</organism>
<dbReference type="EMBL" id="AP027732">
    <property type="protein sequence ID" value="BDZ48000.1"/>
    <property type="molecule type" value="Genomic_DNA"/>
</dbReference>
<dbReference type="Proteomes" id="UP001321486">
    <property type="component" value="Chromosome"/>
</dbReference>
<accession>A0ABM8GHZ2</accession>
<reference evidence="2" key="1">
    <citation type="journal article" date="2019" name="Int. J. Syst. Evol. Microbiol.">
        <title>The Global Catalogue of Microorganisms (GCM) 10K type strain sequencing project: providing services to taxonomists for standard genome sequencing and annotation.</title>
        <authorList>
            <consortium name="The Broad Institute Genomics Platform"/>
            <consortium name="The Broad Institute Genome Sequencing Center for Infectious Disease"/>
            <person name="Wu L."/>
            <person name="Ma J."/>
        </authorList>
    </citation>
    <scope>NUCLEOTIDE SEQUENCE [LARGE SCALE GENOMIC DNA]</scope>
    <source>
        <strain evidence="2">NBRC 108728</strain>
    </source>
</reference>
<dbReference type="RefSeq" id="WP_286345059.1">
    <property type="nucleotide sequence ID" value="NZ_AP027732.1"/>
</dbReference>
<keyword evidence="2" id="KW-1185">Reference proteome</keyword>
<evidence type="ECO:0000313" key="1">
    <source>
        <dbReference type="EMBL" id="BDZ48000.1"/>
    </source>
</evidence>
<name>A0ABM8GHZ2_9MICO</name>
<protein>
    <submittedName>
        <fullName evidence="1">Uncharacterized protein</fullName>
    </submittedName>
</protein>
<sequence>MTTTDLRVLVIGFDPLTTPGVDAGAVEAAFEASRDAASRAGVILVECLVAPDAQALATVEQALGSQVWDSVVIGGGIRKPEPALEFFEAIVNLVHVSAAGAAIAFNTSPADSVAAAQRALRNSPPRG</sequence>
<proteinExistence type="predicted"/>
<evidence type="ECO:0000313" key="2">
    <source>
        <dbReference type="Proteomes" id="UP001321486"/>
    </source>
</evidence>